<keyword evidence="2" id="KW-1185">Reference proteome</keyword>
<accession>A0ACC5RBV7</accession>
<name>A0ACC5RBV7_9HYPH</name>
<reference evidence="1" key="1">
    <citation type="submission" date="2021-01" db="EMBL/GenBank/DDBJ databases">
        <authorList>
            <person name="Sun Q."/>
        </authorList>
    </citation>
    <scope>NUCLEOTIDE SEQUENCE</scope>
    <source>
        <strain evidence="1">YIM B02566</strain>
    </source>
</reference>
<comment type="caution">
    <text evidence="1">The sequence shown here is derived from an EMBL/GenBank/DDBJ whole genome shotgun (WGS) entry which is preliminary data.</text>
</comment>
<evidence type="ECO:0000313" key="1">
    <source>
        <dbReference type="EMBL" id="MBK1870105.1"/>
    </source>
</evidence>
<dbReference type="EMBL" id="JAENHL010000008">
    <property type="protein sequence ID" value="MBK1870105.1"/>
    <property type="molecule type" value="Genomic_DNA"/>
</dbReference>
<dbReference type="Proteomes" id="UP000616151">
    <property type="component" value="Unassembled WGS sequence"/>
</dbReference>
<sequence length="464" mass="51369">MQLAIAPAPYRDKVRSAGRDAVWIDRHLPSLRQRPGYGLMAAAVFVAVAASLKLAMPGMQPFLTLYPAVLLSAFVGGRRVGIVALIVCTGLAIYFLTMSHGDPSPYWDVAALIGFIIVCGLILFVIDLLDQSVRRLERERRSLQLERRRLELALKAADMGSWEIASEGRLSWDKNFYRVIGLDSAKDAPSAERFLSMVHPEDRERMSQARLRMKDGEAPPPRDEYRFFRPDGKMIWLENHRVSVDQDGRHFIGITQDTTRRKTAEARITMLLRELAHRVKNQYAVILAVIRETSNQAHSREEFDALIQSRITALSRSHDLLVQGEEEGADLHGLLVAHLDTFGVRDRLATSGPQVTLSSSAAQYLGMAFHELATNATKHGAFLKPDGRVCVSWSLDGEPSERLFTLRWEESGGPEIGPASAAGFGTKVLEKLAPAALRGEATITRQATGLLWELKAPQSGLGGN</sequence>
<protein>
    <submittedName>
        <fullName evidence="1">PAS domain-containing protein</fullName>
    </submittedName>
</protein>
<gene>
    <name evidence="1" type="ORF">JHL16_27325</name>
</gene>
<organism evidence="1 2">
    <name type="scientific">Taklimakanibacter albus</name>
    <dbReference type="NCBI Taxonomy" id="2800327"/>
    <lineage>
        <taxon>Bacteria</taxon>
        <taxon>Pseudomonadati</taxon>
        <taxon>Pseudomonadota</taxon>
        <taxon>Alphaproteobacteria</taxon>
        <taxon>Hyphomicrobiales</taxon>
        <taxon>Aestuariivirgaceae</taxon>
        <taxon>Taklimakanibacter</taxon>
    </lineage>
</organism>
<evidence type="ECO:0000313" key="2">
    <source>
        <dbReference type="Proteomes" id="UP000616151"/>
    </source>
</evidence>
<proteinExistence type="predicted"/>